<name>A0A0K0EWZ7_STRVS</name>
<proteinExistence type="inferred from homology"/>
<feature type="transmembrane region" description="Helical" evidence="2">
    <location>
        <begin position="6"/>
        <end position="29"/>
    </location>
</feature>
<dbReference type="CDD" id="cd23307">
    <property type="entry name" value="beta-trefoil_FGF8-like"/>
    <property type="match status" value="1"/>
</dbReference>
<evidence type="ECO:0000256" key="1">
    <source>
        <dbReference type="ARBA" id="ARBA00007936"/>
    </source>
</evidence>
<dbReference type="SUPFAM" id="SSF50353">
    <property type="entry name" value="Cytokine"/>
    <property type="match status" value="1"/>
</dbReference>
<keyword evidence="2" id="KW-0472">Membrane</keyword>
<keyword evidence="3" id="KW-1185">Reference proteome</keyword>
<sequence>MKLIKLFQIFYFWAIFVNHFLLISSSFHIKAKLSEIDKHNFYKSSHKYDNKFLIDTSTFVNQNFQQYLNKENRKRGIVIWRLYNKCSQGFLQSFLKLVNAKGEMDDKCYSEFEINVVNFGIIALKHRLTKRYVCFNKRKRLTVKNEGHDSKCHFRELVTKSGYIRLKSVYHKHTFLGFNRNGRFLDPQKYNIDVHCFYYTKLQRYIPKEEVLTDHPCTTKKQSLKEEIEQELWKIEKENIQKYMYNMQRESILNQIRAT</sequence>
<dbReference type="InterPro" id="IPR002209">
    <property type="entry name" value="Fibroblast_GF_fam"/>
</dbReference>
<evidence type="ECO:0000256" key="2">
    <source>
        <dbReference type="SAM" id="Phobius"/>
    </source>
</evidence>
<evidence type="ECO:0000313" key="3">
    <source>
        <dbReference type="Proteomes" id="UP000035680"/>
    </source>
</evidence>
<comment type="similarity">
    <text evidence="1">Belongs to the heparin-binding growth factors family.</text>
</comment>
<dbReference type="InterPro" id="IPR008996">
    <property type="entry name" value="IL1/FGF"/>
</dbReference>
<dbReference type="Pfam" id="PF00167">
    <property type="entry name" value="FGF"/>
    <property type="match status" value="1"/>
</dbReference>
<dbReference type="PANTHER" id="PTHR11486">
    <property type="entry name" value="FIBROBLAST GROWTH FACTOR"/>
    <property type="match status" value="1"/>
</dbReference>
<accession>A0A0K0EWZ7</accession>
<reference evidence="4" key="2">
    <citation type="submission" date="2015-08" db="UniProtKB">
        <authorList>
            <consortium name="WormBaseParasite"/>
        </authorList>
    </citation>
    <scope>IDENTIFICATION</scope>
</reference>
<dbReference type="Proteomes" id="UP000035680">
    <property type="component" value="Unassembled WGS sequence"/>
</dbReference>
<keyword evidence="2" id="KW-1133">Transmembrane helix</keyword>
<evidence type="ECO:0000313" key="4">
    <source>
        <dbReference type="WBParaSite" id="SVE_0105100.1"/>
    </source>
</evidence>
<dbReference type="GO" id="GO:0008083">
    <property type="term" value="F:growth factor activity"/>
    <property type="evidence" value="ECO:0007669"/>
    <property type="project" value="InterPro"/>
</dbReference>
<dbReference type="SMART" id="SM00442">
    <property type="entry name" value="FGF"/>
    <property type="match status" value="1"/>
</dbReference>
<keyword evidence="2" id="KW-0812">Transmembrane</keyword>
<dbReference type="Gene3D" id="2.80.10.50">
    <property type="match status" value="1"/>
</dbReference>
<dbReference type="AlphaFoldDB" id="A0A0K0EWZ7"/>
<organism evidence="3 4">
    <name type="scientific">Strongyloides venezuelensis</name>
    <name type="common">Threadworm</name>
    <dbReference type="NCBI Taxonomy" id="75913"/>
    <lineage>
        <taxon>Eukaryota</taxon>
        <taxon>Metazoa</taxon>
        <taxon>Ecdysozoa</taxon>
        <taxon>Nematoda</taxon>
        <taxon>Chromadorea</taxon>
        <taxon>Rhabditida</taxon>
        <taxon>Tylenchina</taxon>
        <taxon>Panagrolaimomorpha</taxon>
        <taxon>Strongyloidoidea</taxon>
        <taxon>Strongyloididae</taxon>
        <taxon>Strongyloides</taxon>
    </lineage>
</organism>
<dbReference type="WBParaSite" id="SVE_0105100.1">
    <property type="protein sequence ID" value="SVE_0105100.1"/>
    <property type="gene ID" value="SVE_0105100"/>
</dbReference>
<protein>
    <submittedName>
        <fullName evidence="4">Uncharacterized protein</fullName>
    </submittedName>
</protein>
<dbReference type="STRING" id="75913.A0A0K0EWZ7"/>
<reference evidence="3" key="1">
    <citation type="submission" date="2014-07" db="EMBL/GenBank/DDBJ databases">
        <authorList>
            <person name="Martin A.A"/>
            <person name="De Silva N."/>
        </authorList>
    </citation>
    <scope>NUCLEOTIDE SEQUENCE</scope>
</reference>